<dbReference type="AlphaFoldDB" id="A0A931DDI3"/>
<sequence>MDGNTGAQGPRLLSGLRVVECSMLGPGAVSTPLADLGADVIKVEPPSGDYIRSMSWPIVTGRSLLHLHISRGKRSIVLDLRTDGGRSAFLDLVAGADVVVEAMRPGGLDRRGLGYERLREVNPRVVMFTITGYGATGPYRDLPSHGIAYDAWAGTVAPASGPEGMPSIPDHTSIGITAGPLFGTAAILAGVLRARETGTGCHLEVAQSDAAAAFDWLRSETCRAYERPADEVTGNPADGHERRPPGTAGMADGVRYQFYESADGHVLFMASERKFWKNFCAAVGREDLFAGRPGARLADHARGDMELRRELAGIFRTRTTAEWIELGLRHDVPIGPVNTPATIADDPQFAARMPWQPAGRLVADQLPFPVRVVGEPPPAAERPAPEPGEHGEEILREVLGYDAERVARLRESGAFGT</sequence>
<dbReference type="GO" id="GO:0003824">
    <property type="term" value="F:catalytic activity"/>
    <property type="evidence" value="ECO:0007669"/>
    <property type="project" value="InterPro"/>
</dbReference>
<organism evidence="2 3">
    <name type="scientific">Actinomadura viridis</name>
    <dbReference type="NCBI Taxonomy" id="58110"/>
    <lineage>
        <taxon>Bacteria</taxon>
        <taxon>Bacillati</taxon>
        <taxon>Actinomycetota</taxon>
        <taxon>Actinomycetes</taxon>
        <taxon>Streptosporangiales</taxon>
        <taxon>Thermomonosporaceae</taxon>
        <taxon>Actinomadura</taxon>
    </lineage>
</organism>
<keyword evidence="3" id="KW-1185">Reference proteome</keyword>
<dbReference type="InterPro" id="IPR023606">
    <property type="entry name" value="CoA-Trfase_III_dom_1_sf"/>
</dbReference>
<reference evidence="2" key="1">
    <citation type="submission" date="2020-11" db="EMBL/GenBank/DDBJ databases">
        <title>Sequencing the genomes of 1000 actinobacteria strains.</title>
        <authorList>
            <person name="Klenk H.-P."/>
        </authorList>
    </citation>
    <scope>NUCLEOTIDE SEQUENCE</scope>
    <source>
        <strain evidence="2">DSM 43175</strain>
    </source>
</reference>
<dbReference type="InterPro" id="IPR050509">
    <property type="entry name" value="CoA-transferase_III"/>
</dbReference>
<evidence type="ECO:0000256" key="1">
    <source>
        <dbReference type="SAM" id="MobiDB-lite"/>
    </source>
</evidence>
<evidence type="ECO:0000313" key="2">
    <source>
        <dbReference type="EMBL" id="MBG6089084.1"/>
    </source>
</evidence>
<dbReference type="Pfam" id="PF02515">
    <property type="entry name" value="CoA_transf_3"/>
    <property type="match status" value="1"/>
</dbReference>
<evidence type="ECO:0000313" key="3">
    <source>
        <dbReference type="Proteomes" id="UP000614047"/>
    </source>
</evidence>
<gene>
    <name evidence="2" type="ORF">IW256_003197</name>
</gene>
<protein>
    <submittedName>
        <fullName evidence="2">Crotonobetainyl-CoA:carnitine CoA-transferase CaiB-like acyl-CoA transferase</fullName>
    </submittedName>
</protein>
<proteinExistence type="predicted"/>
<dbReference type="PANTHER" id="PTHR48228:SF5">
    <property type="entry name" value="ALPHA-METHYLACYL-COA RACEMASE"/>
    <property type="match status" value="1"/>
</dbReference>
<dbReference type="InterPro" id="IPR044855">
    <property type="entry name" value="CoA-Trfase_III_dom3_sf"/>
</dbReference>
<feature type="region of interest" description="Disordered" evidence="1">
    <location>
        <begin position="229"/>
        <end position="249"/>
    </location>
</feature>
<dbReference type="Gene3D" id="3.40.50.10540">
    <property type="entry name" value="Crotonobetainyl-coa:carnitine coa-transferase, domain 1"/>
    <property type="match status" value="1"/>
</dbReference>
<accession>A0A931DDI3</accession>
<dbReference type="Gene3D" id="3.30.1540.10">
    <property type="entry name" value="formyl-coa transferase, domain 3"/>
    <property type="match status" value="1"/>
</dbReference>
<dbReference type="PANTHER" id="PTHR48228">
    <property type="entry name" value="SUCCINYL-COA--D-CITRAMALATE COA-TRANSFERASE"/>
    <property type="match status" value="1"/>
</dbReference>
<name>A0A931DDI3_9ACTN</name>
<dbReference type="SUPFAM" id="SSF89796">
    <property type="entry name" value="CoA-transferase family III (CaiB/BaiF)"/>
    <property type="match status" value="1"/>
</dbReference>
<comment type="caution">
    <text evidence="2">The sequence shown here is derived from an EMBL/GenBank/DDBJ whole genome shotgun (WGS) entry which is preliminary data.</text>
</comment>
<dbReference type="Proteomes" id="UP000614047">
    <property type="component" value="Unassembled WGS sequence"/>
</dbReference>
<dbReference type="EMBL" id="JADOUA010000001">
    <property type="protein sequence ID" value="MBG6089084.1"/>
    <property type="molecule type" value="Genomic_DNA"/>
</dbReference>
<dbReference type="InterPro" id="IPR003673">
    <property type="entry name" value="CoA-Trfase_fam_III"/>
</dbReference>
<dbReference type="RefSeq" id="WP_197011729.1">
    <property type="nucleotide sequence ID" value="NZ_BAABES010000022.1"/>
</dbReference>